<keyword evidence="2" id="KW-1003">Cell membrane</keyword>
<dbReference type="Gene3D" id="3.30.450.20">
    <property type="entry name" value="PAS domain"/>
    <property type="match status" value="2"/>
</dbReference>
<comment type="caution">
    <text evidence="11">The sequence shown here is derived from an EMBL/GenBank/DDBJ whole genome shotgun (WGS) entry which is preliminary data.</text>
</comment>
<evidence type="ECO:0000256" key="3">
    <source>
        <dbReference type="ARBA" id="ARBA00022553"/>
    </source>
</evidence>
<evidence type="ECO:0000313" key="11">
    <source>
        <dbReference type="EMBL" id="GIQ66489.1"/>
    </source>
</evidence>
<dbReference type="RefSeq" id="WP_213531034.1">
    <property type="nucleotide sequence ID" value="NZ_BOVJ01000185.1"/>
</dbReference>
<evidence type="ECO:0000256" key="4">
    <source>
        <dbReference type="ARBA" id="ARBA00022679"/>
    </source>
</evidence>
<organism evidence="11 12">
    <name type="scientific">Paenibacillus cisolokensis</name>
    <dbReference type="NCBI Taxonomy" id="1658519"/>
    <lineage>
        <taxon>Bacteria</taxon>
        <taxon>Bacillati</taxon>
        <taxon>Bacillota</taxon>
        <taxon>Bacilli</taxon>
        <taxon>Bacillales</taxon>
        <taxon>Paenibacillaceae</taxon>
        <taxon>Paenibacillus</taxon>
    </lineage>
</organism>
<keyword evidence="3" id="KW-0597">Phosphoprotein</keyword>
<sequence length="612" mass="68582">MLEKYRITKRMTFTTRMIFAFVIVILISTLFTSFSFYIVSNATVKRNVRDASIQIAKQGADSLSFILNAGSDVSDMIYIDPRIRHVLSNSPTSGTDLLEWRSNEDEMKSFLNNAVYSSSFVSIVYVLKDSATGWGSGTFSRIKLSRYDVENQPWTAKARKLEGGLVWDGIQADQLSSAGDTTQMVLPIGRAIKDYVSNETIGYILVNLNGRKVIDTIEEMKLGETGSFLVVDGEGRIMIAADTDQIGKPVDNPELLSHITEDPYVEFEFRQGDIPYYGVKQALSNGWMLVGTVPVHEITDKLGALHRNILFSFGAFTLLGIGMGLIIANRVTRPIKQLTRQMKRVQKGDLTVQTDVRTSDEFGLLSHQFNKMITDINRLMEQVTEEQKRKQEAELRAVIHRINPHFLFNTLGTIRWLIKYGQSERAYEGISALTRLLEANMGRKGNFVTIAEELDIIEKYLVILEMRYNKRFKLTVRKDDDAAELPVPRMLIQPLVENAIFHGIVPKNTDGEIEIEVRQEGEATVITVADDGLGILPHKSELTKSVEEAVRGGVTGIGLQHVYESVRLYFDRASEVALHRREEGGTLAKIVLYPQKNAAAGKVSDNVAGNDC</sequence>
<dbReference type="Pfam" id="PF06580">
    <property type="entry name" value="His_kinase"/>
    <property type="match status" value="1"/>
</dbReference>
<dbReference type="GO" id="GO:0016301">
    <property type="term" value="F:kinase activity"/>
    <property type="evidence" value="ECO:0007669"/>
    <property type="project" value="UniProtKB-KW"/>
</dbReference>
<reference evidence="11 12" key="1">
    <citation type="submission" date="2021-04" db="EMBL/GenBank/DDBJ databases">
        <title>Draft genome sequence of Paenibacillus cisolokensis, LC2-13A.</title>
        <authorList>
            <person name="Uke A."/>
            <person name="Chhe C."/>
            <person name="Baramee S."/>
            <person name="Kosugi A."/>
        </authorList>
    </citation>
    <scope>NUCLEOTIDE SEQUENCE [LARGE SCALE GENOMIC DNA]</scope>
    <source>
        <strain evidence="11 12">LC2-13A</strain>
    </source>
</reference>
<evidence type="ECO:0000256" key="8">
    <source>
        <dbReference type="ARBA" id="ARBA00023136"/>
    </source>
</evidence>
<evidence type="ECO:0000256" key="6">
    <source>
        <dbReference type="ARBA" id="ARBA00022777"/>
    </source>
</evidence>
<keyword evidence="8 9" id="KW-0472">Membrane</keyword>
<accession>A0ABQ4NE57</accession>
<evidence type="ECO:0000256" key="7">
    <source>
        <dbReference type="ARBA" id="ARBA00022989"/>
    </source>
</evidence>
<dbReference type="InterPro" id="IPR003660">
    <property type="entry name" value="HAMP_dom"/>
</dbReference>
<dbReference type="EMBL" id="BOVJ01000185">
    <property type="protein sequence ID" value="GIQ66489.1"/>
    <property type="molecule type" value="Genomic_DNA"/>
</dbReference>
<dbReference type="InterPro" id="IPR010559">
    <property type="entry name" value="Sig_transdc_His_kin_internal"/>
</dbReference>
<dbReference type="Pfam" id="PF02743">
    <property type="entry name" value="dCache_1"/>
    <property type="match status" value="1"/>
</dbReference>
<dbReference type="InterPro" id="IPR033479">
    <property type="entry name" value="dCache_1"/>
</dbReference>
<dbReference type="Pfam" id="PF02518">
    <property type="entry name" value="HATPase_c"/>
    <property type="match status" value="1"/>
</dbReference>
<dbReference type="SUPFAM" id="SSF55874">
    <property type="entry name" value="ATPase domain of HSP90 chaperone/DNA topoisomerase II/histidine kinase"/>
    <property type="match status" value="1"/>
</dbReference>
<dbReference type="PANTHER" id="PTHR34220">
    <property type="entry name" value="SENSOR HISTIDINE KINASE YPDA"/>
    <property type="match status" value="1"/>
</dbReference>
<keyword evidence="4" id="KW-0808">Transferase</keyword>
<keyword evidence="7 9" id="KW-1133">Transmembrane helix</keyword>
<dbReference type="PANTHER" id="PTHR34220:SF7">
    <property type="entry name" value="SENSOR HISTIDINE KINASE YPDA"/>
    <property type="match status" value="1"/>
</dbReference>
<evidence type="ECO:0000256" key="1">
    <source>
        <dbReference type="ARBA" id="ARBA00004651"/>
    </source>
</evidence>
<dbReference type="InterPro" id="IPR036890">
    <property type="entry name" value="HATPase_C_sf"/>
</dbReference>
<dbReference type="Gene3D" id="6.10.340.10">
    <property type="match status" value="1"/>
</dbReference>
<feature type="domain" description="HAMP" evidence="10">
    <location>
        <begin position="329"/>
        <end position="381"/>
    </location>
</feature>
<dbReference type="Proteomes" id="UP000680304">
    <property type="component" value="Unassembled WGS sequence"/>
</dbReference>
<dbReference type="SUPFAM" id="SSF158472">
    <property type="entry name" value="HAMP domain-like"/>
    <property type="match status" value="1"/>
</dbReference>
<dbReference type="PROSITE" id="PS50885">
    <property type="entry name" value="HAMP"/>
    <property type="match status" value="1"/>
</dbReference>
<evidence type="ECO:0000256" key="2">
    <source>
        <dbReference type="ARBA" id="ARBA00022475"/>
    </source>
</evidence>
<evidence type="ECO:0000313" key="12">
    <source>
        <dbReference type="Proteomes" id="UP000680304"/>
    </source>
</evidence>
<dbReference type="InterPro" id="IPR050640">
    <property type="entry name" value="Bact_2-comp_sensor_kinase"/>
</dbReference>
<evidence type="ECO:0000259" key="10">
    <source>
        <dbReference type="PROSITE" id="PS50885"/>
    </source>
</evidence>
<evidence type="ECO:0000256" key="9">
    <source>
        <dbReference type="SAM" id="Phobius"/>
    </source>
</evidence>
<comment type="subcellular location">
    <subcellularLocation>
        <location evidence="1">Cell membrane</location>
        <topology evidence="1">Multi-pass membrane protein</topology>
    </subcellularLocation>
</comment>
<dbReference type="Gene3D" id="3.30.565.10">
    <property type="entry name" value="Histidine kinase-like ATPase, C-terminal domain"/>
    <property type="match status" value="1"/>
</dbReference>
<proteinExistence type="predicted"/>
<dbReference type="SMART" id="SM00304">
    <property type="entry name" value="HAMP"/>
    <property type="match status" value="1"/>
</dbReference>
<keyword evidence="6 11" id="KW-0418">Kinase</keyword>
<dbReference type="CDD" id="cd06225">
    <property type="entry name" value="HAMP"/>
    <property type="match status" value="1"/>
</dbReference>
<keyword evidence="12" id="KW-1185">Reference proteome</keyword>
<dbReference type="InterPro" id="IPR003594">
    <property type="entry name" value="HATPase_dom"/>
</dbReference>
<evidence type="ECO:0000256" key="5">
    <source>
        <dbReference type="ARBA" id="ARBA00022692"/>
    </source>
</evidence>
<protein>
    <submittedName>
        <fullName evidence="11">Sensor histidine kinase YesM</fullName>
    </submittedName>
</protein>
<feature type="transmembrane region" description="Helical" evidence="9">
    <location>
        <begin position="309"/>
        <end position="328"/>
    </location>
</feature>
<feature type="transmembrane region" description="Helical" evidence="9">
    <location>
        <begin position="18"/>
        <end position="39"/>
    </location>
</feature>
<dbReference type="Pfam" id="PF00672">
    <property type="entry name" value="HAMP"/>
    <property type="match status" value="1"/>
</dbReference>
<name>A0ABQ4NE57_9BACL</name>
<keyword evidence="5 9" id="KW-0812">Transmembrane</keyword>
<gene>
    <name evidence="11" type="primary">yesM_7</name>
    <name evidence="11" type="ORF">PACILC2_50570</name>
</gene>